<dbReference type="EMBL" id="JACHXO010000001">
    <property type="protein sequence ID" value="MBB3193270.1"/>
    <property type="molecule type" value="Genomic_DNA"/>
</dbReference>
<dbReference type="RefSeq" id="WP_088449115.1">
    <property type="nucleotide sequence ID" value="NZ_JACHXO010000001.1"/>
</dbReference>
<name>A0ABR6GMI9_9BURK</name>
<protein>
    <submittedName>
        <fullName evidence="1">Type VI secretion system protein ImpG</fullName>
    </submittedName>
</protein>
<gene>
    <name evidence="1" type="ORF">FHS28_000635</name>
</gene>
<proteinExistence type="predicted"/>
<accession>A0ABR6GMI9</accession>
<sequence length="637" mass="70514">MDPRLLRLYNDELTHLREVGGEFAREFPKIAGRLGMEGTEVADPYVERLLEGFAFLSARVQLKLDAEHPRLISHLLESIYPNFLAPVPSMMVARFSVDITDPNLGKGYPVPRNSTLQSGLPRGQDTRCEFRTAHDVMLWPIELVQAQYFTHAPDLPMNRLPGAAGYRGGLRLRIRSGGGIPLRQLRMDRLQLYISAPDDVAFRLHELVLGASVGSFVTGAGVDGLNAGAQWRDGTSVTPVGYEPNEALLPDTHRTFSGCRLIQEAAAMPRRFLFFDIQDLADRLARVDGQEADLVVFFSRPDAGLEALVDVGSLALHCTPAINLFPKRLDRIQLGPGSWEYHVVPDRTRPMDFEVHSLQSVIGYGAGHVGQQTFRPLYATYHEPSGEGAGYYTARREPRLLSSRQKEQGPRTGYIGEEMFLSLVDPKHAPYREDIRQLSVTALVSNRDLPTLLPHNGSASATPGAWRLDAAGPVLRVDAMHGPTRPVSRLPVGDAGWSLVGLLTMQQLPFADETPSQAASTLRRLLALYGPPGDPSWQRLVDGVRHVTVKSVVRRLPFTGPLSHGCGAEIDLELDELAFQGHSAFLFGSVLEYYFARYAAINSFTQLRLRSMQRGELRRWPVRLGGELLREPGGSLV</sequence>
<evidence type="ECO:0000313" key="1">
    <source>
        <dbReference type="EMBL" id="MBB3193270.1"/>
    </source>
</evidence>
<dbReference type="PANTHER" id="PTHR35370">
    <property type="entry name" value="CYTOPLASMIC PROTEIN-RELATED-RELATED"/>
    <property type="match status" value="1"/>
</dbReference>
<dbReference type="Proteomes" id="UP000574369">
    <property type="component" value="Unassembled WGS sequence"/>
</dbReference>
<organism evidence="1 2">
    <name type="scientific">Roseateles terrae</name>
    <dbReference type="NCBI Taxonomy" id="431060"/>
    <lineage>
        <taxon>Bacteria</taxon>
        <taxon>Pseudomonadati</taxon>
        <taxon>Pseudomonadota</taxon>
        <taxon>Betaproteobacteria</taxon>
        <taxon>Burkholderiales</taxon>
        <taxon>Sphaerotilaceae</taxon>
        <taxon>Roseateles</taxon>
    </lineage>
</organism>
<dbReference type="Pfam" id="PF05947">
    <property type="entry name" value="T6SS_TssF"/>
    <property type="match status" value="1"/>
</dbReference>
<dbReference type="InterPro" id="IPR010272">
    <property type="entry name" value="T6SS_TssF"/>
</dbReference>
<evidence type="ECO:0000313" key="2">
    <source>
        <dbReference type="Proteomes" id="UP000574369"/>
    </source>
</evidence>
<comment type="caution">
    <text evidence="1">The sequence shown here is derived from an EMBL/GenBank/DDBJ whole genome shotgun (WGS) entry which is preliminary data.</text>
</comment>
<reference evidence="1 2" key="1">
    <citation type="submission" date="2020-08" db="EMBL/GenBank/DDBJ databases">
        <title>Genomic Encyclopedia of Type Strains, Phase III (KMG-III): the genomes of soil and plant-associated and newly described type strains.</title>
        <authorList>
            <person name="Whitman W."/>
        </authorList>
    </citation>
    <scope>NUCLEOTIDE SEQUENCE [LARGE SCALE GENOMIC DNA]</scope>
    <source>
        <strain evidence="1 2">CECT 7247</strain>
    </source>
</reference>
<dbReference type="PANTHER" id="PTHR35370:SF1">
    <property type="entry name" value="TYPE VI SECRETION SYSTEM COMPONENT TSSF1"/>
    <property type="match status" value="1"/>
</dbReference>
<dbReference type="NCBIfam" id="TIGR03359">
    <property type="entry name" value="VI_chp_6"/>
    <property type="match status" value="1"/>
</dbReference>
<dbReference type="PIRSF" id="PIRSF028304">
    <property type="entry name" value="UCP028304"/>
    <property type="match status" value="1"/>
</dbReference>
<keyword evidence="2" id="KW-1185">Reference proteome</keyword>